<dbReference type="Proteomes" id="UP001345827">
    <property type="component" value="Unassembled WGS sequence"/>
</dbReference>
<evidence type="ECO:0000313" key="9">
    <source>
        <dbReference type="EMBL" id="KAK5527561.1"/>
    </source>
</evidence>
<dbReference type="GO" id="GO:0005886">
    <property type="term" value="C:plasma membrane"/>
    <property type="evidence" value="ECO:0007669"/>
    <property type="project" value="UniProtKB-SubCell"/>
</dbReference>
<keyword evidence="4" id="KW-1003">Cell membrane</keyword>
<name>A0AAV9PSR2_9PEZI</name>
<feature type="transmembrane region" description="Helical" evidence="8">
    <location>
        <begin position="229"/>
        <end position="247"/>
    </location>
</feature>
<evidence type="ECO:0000256" key="3">
    <source>
        <dbReference type="ARBA" id="ARBA00022448"/>
    </source>
</evidence>
<feature type="transmembrane region" description="Helical" evidence="8">
    <location>
        <begin position="55"/>
        <end position="84"/>
    </location>
</feature>
<dbReference type="InterPro" id="IPR004695">
    <property type="entry name" value="SLAC1/Mae1/Ssu1/TehA"/>
</dbReference>
<reference evidence="9 10" key="1">
    <citation type="submission" date="2023-06" db="EMBL/GenBank/DDBJ databases">
        <title>Black Yeasts Isolated from many extreme environments.</title>
        <authorList>
            <person name="Coleine C."/>
            <person name="Stajich J.E."/>
            <person name="Selbmann L."/>
        </authorList>
    </citation>
    <scope>NUCLEOTIDE SEQUENCE [LARGE SCALE GENOMIC DNA]</scope>
    <source>
        <strain evidence="9 10">CCFEE 5887</strain>
    </source>
</reference>
<evidence type="ECO:0000256" key="4">
    <source>
        <dbReference type="ARBA" id="ARBA00022475"/>
    </source>
</evidence>
<dbReference type="InterPro" id="IPR051629">
    <property type="entry name" value="Sulfite_efflux_TDT"/>
</dbReference>
<organism evidence="9 10">
    <name type="scientific">Vermiconidia calcicola</name>
    <dbReference type="NCBI Taxonomy" id="1690605"/>
    <lineage>
        <taxon>Eukaryota</taxon>
        <taxon>Fungi</taxon>
        <taxon>Dikarya</taxon>
        <taxon>Ascomycota</taxon>
        <taxon>Pezizomycotina</taxon>
        <taxon>Dothideomycetes</taxon>
        <taxon>Dothideomycetidae</taxon>
        <taxon>Mycosphaerellales</taxon>
        <taxon>Extremaceae</taxon>
        <taxon>Vermiconidia</taxon>
    </lineage>
</organism>
<sequence length="357" mass="39323">MSALKPNVKTWFSTHDWSERILTADPSWFTVSMGTGVCTQLLIKFPYPAGWLKTIAYIFWIADICIFAFFMTLGILRVIIYPLVARTVVDDFSQTSYLGAVAVAFETIILGIVSFYSGHHAAMYVAEVMYWVAAALSLFVACGGVFFMYQRQKQHSFSDINGVWFLTFIPFIVDSTVGGAISPYLSYENSVTVLVTSFLMWSVGVGMSLVILSLYFWRLMSCQLPPREAIISTFVPVGPFGMGAYSIQQMAVGLASQVREHRFTLARPPQPPNDVTTMATIAEGIHWLGIIVALVQLGIASFLLVEACLSVCAKVPKTVNVGQSHSIPGLLILLIPIRQDFGALFFLAECTAMLGTQ</sequence>
<feature type="transmembrane region" description="Helical" evidence="8">
    <location>
        <begin position="128"/>
        <end position="149"/>
    </location>
</feature>
<comment type="similarity">
    <text evidence="2">Belongs to the tellurite-resistance/dicarboxylate transporter (TDT) family.</text>
</comment>
<comment type="subcellular location">
    <subcellularLocation>
        <location evidence="1">Cell membrane</location>
        <topology evidence="1">Multi-pass membrane protein</topology>
    </subcellularLocation>
</comment>
<dbReference type="Gene3D" id="1.50.10.150">
    <property type="entry name" value="Voltage-dependent anion channel"/>
    <property type="match status" value="1"/>
</dbReference>
<feature type="transmembrane region" description="Helical" evidence="8">
    <location>
        <begin position="285"/>
        <end position="305"/>
    </location>
</feature>
<evidence type="ECO:0000256" key="5">
    <source>
        <dbReference type="ARBA" id="ARBA00022692"/>
    </source>
</evidence>
<evidence type="ECO:0000256" key="6">
    <source>
        <dbReference type="ARBA" id="ARBA00022989"/>
    </source>
</evidence>
<feature type="transmembrane region" description="Helical" evidence="8">
    <location>
        <begin position="161"/>
        <end position="185"/>
    </location>
</feature>
<evidence type="ECO:0000256" key="7">
    <source>
        <dbReference type="ARBA" id="ARBA00023136"/>
    </source>
</evidence>
<keyword evidence="5 8" id="KW-0812">Transmembrane</keyword>
<dbReference type="EMBL" id="JAXLQG010000044">
    <property type="protein sequence ID" value="KAK5527561.1"/>
    <property type="molecule type" value="Genomic_DNA"/>
</dbReference>
<keyword evidence="6 8" id="KW-1133">Transmembrane helix</keyword>
<dbReference type="AlphaFoldDB" id="A0AAV9PSR2"/>
<dbReference type="Pfam" id="PF03595">
    <property type="entry name" value="SLAC1"/>
    <property type="match status" value="1"/>
</dbReference>
<comment type="caution">
    <text evidence="9">The sequence shown here is derived from an EMBL/GenBank/DDBJ whole genome shotgun (WGS) entry which is preliminary data.</text>
</comment>
<keyword evidence="7 8" id="KW-0472">Membrane</keyword>
<dbReference type="InterPro" id="IPR038665">
    <property type="entry name" value="Voltage-dep_anion_channel_sf"/>
</dbReference>
<evidence type="ECO:0000256" key="8">
    <source>
        <dbReference type="SAM" id="Phobius"/>
    </source>
</evidence>
<feature type="transmembrane region" description="Helical" evidence="8">
    <location>
        <begin position="21"/>
        <end position="43"/>
    </location>
</feature>
<accession>A0AAV9PSR2</accession>
<evidence type="ECO:0000313" key="10">
    <source>
        <dbReference type="Proteomes" id="UP001345827"/>
    </source>
</evidence>
<dbReference type="PANTHER" id="PTHR31686:SF1">
    <property type="entry name" value="SULFITE EFFLUX PUMP SSU1"/>
    <property type="match status" value="1"/>
</dbReference>
<protein>
    <submittedName>
        <fullName evidence="9">Plasma membrane sulfite pump involved in sulfite metabolism</fullName>
    </submittedName>
</protein>
<evidence type="ECO:0000256" key="1">
    <source>
        <dbReference type="ARBA" id="ARBA00004651"/>
    </source>
</evidence>
<evidence type="ECO:0000256" key="2">
    <source>
        <dbReference type="ARBA" id="ARBA00008566"/>
    </source>
</evidence>
<dbReference type="PANTHER" id="PTHR31686">
    <property type="match status" value="1"/>
</dbReference>
<feature type="transmembrane region" description="Helical" evidence="8">
    <location>
        <begin position="96"/>
        <end position="116"/>
    </location>
</feature>
<gene>
    <name evidence="9" type="primary">SSU1_5</name>
    <name evidence="9" type="ORF">LTR25_011084</name>
</gene>
<keyword evidence="3" id="KW-0813">Transport</keyword>
<keyword evidence="10" id="KW-1185">Reference proteome</keyword>
<dbReference type="GO" id="GO:0000319">
    <property type="term" value="F:sulfite transmembrane transporter activity"/>
    <property type="evidence" value="ECO:0007669"/>
    <property type="project" value="TreeGrafter"/>
</dbReference>
<proteinExistence type="inferred from homology"/>
<feature type="transmembrane region" description="Helical" evidence="8">
    <location>
        <begin position="191"/>
        <end position="217"/>
    </location>
</feature>